<dbReference type="SUPFAM" id="SSF51445">
    <property type="entry name" value="(Trans)glycosidases"/>
    <property type="match status" value="1"/>
</dbReference>
<dbReference type="GeneID" id="25260009"/>
<feature type="signal peptide" evidence="1">
    <location>
        <begin position="1"/>
        <end position="25"/>
    </location>
</feature>
<dbReference type="Gene3D" id="3.20.20.80">
    <property type="entry name" value="Glycosidases"/>
    <property type="match status" value="1"/>
</dbReference>
<dbReference type="AlphaFoldDB" id="A0A098VQ31"/>
<dbReference type="OrthoDB" id="76388at2759"/>
<dbReference type="PANTHER" id="PTHR11177:SF317">
    <property type="entry name" value="CHITINASE 12-RELATED"/>
    <property type="match status" value="1"/>
</dbReference>
<comment type="caution">
    <text evidence="3">The sequence shown here is derived from an EMBL/GenBank/DDBJ whole genome shotgun (WGS) entry which is preliminary data.</text>
</comment>
<dbReference type="PANTHER" id="PTHR11177">
    <property type="entry name" value="CHITINASE"/>
    <property type="match status" value="1"/>
</dbReference>
<evidence type="ECO:0000313" key="3">
    <source>
        <dbReference type="EMBL" id="KGG51100.1"/>
    </source>
</evidence>
<sequence length="666" mass="73931">MCTSLSPNRWFVFVLLLWNCLYVQAKVDQEPRSTALCSNVNNTFEKPSISSRSQNASAIETTDKIIAAYNLSDLPHICFSFHVPMRAFAFDTEAPEMLFNSEDALNIYPPLNCSEIGAKVNFSCFCENETAHLYLPMASNSGTGNSHLRPQPAPCSCLESSKLNIPGPNLNYWSNETRADSHQSVDGTPNQILHQNFPIAIDYKLANENLIAFTLEGAKLSKPLRVVAAYLPSWLVYQKVPQSALDFKDKISKLTHLIYCFAGIDPENGAVSFKPNEYAHYEWNSISDEELSSEQDVPEFRGNFIALWKVKKLNPLLKLGFSIGGYVYSTSYSSLISDAKCRIEIVKSIKRLLVEEFPFFDFVDFDWEHLKTPLDAVYFAEILLLLKLSLEGTGKQITMAVPFGIETFLTSGNGFPHQEILNRCVDLFFVMTYDYAGSWSEKSGHNSPFSAVKKSISSLFGVLDTSKIVLGIQISGKIFYNCSGFNQPFSNVYVQKNVDPSPTSKQKLSHILSLSNSAKYQGTSKNSGVLSASNPKNHIVAGSLAKGSANEDIDPRLLGLLNPSITGENGDHNINLPQNIPYTNIMKIIQTCPDLIARAVFSNDAYILLRLSKTSKRTILITYISRLDVIERARLASKNALAGMFFWEISNDLSGDNSNASLMGAV</sequence>
<feature type="domain" description="GH18" evidence="2">
    <location>
        <begin position="225"/>
        <end position="666"/>
    </location>
</feature>
<evidence type="ECO:0000256" key="1">
    <source>
        <dbReference type="SAM" id="SignalP"/>
    </source>
</evidence>
<reference evidence="3 4" key="1">
    <citation type="submission" date="2014-04" db="EMBL/GenBank/DDBJ databases">
        <title>A new species of microsporidia sheds light on the evolution of extreme parasitism.</title>
        <authorList>
            <person name="Haag K.L."/>
            <person name="James T.Y."/>
            <person name="Larsson R."/>
            <person name="Schaer T.M."/>
            <person name="Refardt D."/>
            <person name="Pombert J.-F."/>
            <person name="Ebert D."/>
        </authorList>
    </citation>
    <scope>NUCLEOTIDE SEQUENCE [LARGE SCALE GENOMIC DNA]</scope>
    <source>
        <strain evidence="3 4">UGP3</strain>
        <tissue evidence="3">Spores</tissue>
    </source>
</reference>
<name>A0A098VQ31_9MICR</name>
<dbReference type="PROSITE" id="PS51910">
    <property type="entry name" value="GH18_2"/>
    <property type="match status" value="1"/>
</dbReference>
<dbReference type="Proteomes" id="UP000029725">
    <property type="component" value="Unassembled WGS sequence"/>
</dbReference>
<dbReference type="GO" id="GO:0005576">
    <property type="term" value="C:extracellular region"/>
    <property type="evidence" value="ECO:0007669"/>
    <property type="project" value="TreeGrafter"/>
</dbReference>
<dbReference type="EMBL" id="JMKJ01000388">
    <property type="protein sequence ID" value="KGG51100.1"/>
    <property type="molecule type" value="Genomic_DNA"/>
</dbReference>
<keyword evidence="1" id="KW-0732">Signal</keyword>
<gene>
    <name evidence="3" type="ORF">DI09_44p40</name>
</gene>
<evidence type="ECO:0000313" key="4">
    <source>
        <dbReference type="Proteomes" id="UP000029725"/>
    </source>
</evidence>
<dbReference type="VEuPathDB" id="MicrosporidiaDB:DI09_44p40"/>
<dbReference type="Pfam" id="PF00704">
    <property type="entry name" value="Glyco_hydro_18"/>
    <property type="match status" value="1"/>
</dbReference>
<dbReference type="GO" id="GO:0006032">
    <property type="term" value="P:chitin catabolic process"/>
    <property type="evidence" value="ECO:0007669"/>
    <property type="project" value="TreeGrafter"/>
</dbReference>
<dbReference type="SMART" id="SM00636">
    <property type="entry name" value="Glyco_18"/>
    <property type="match status" value="1"/>
</dbReference>
<dbReference type="HOGENOM" id="CLU_412241_0_0_1"/>
<proteinExistence type="predicted"/>
<evidence type="ECO:0000259" key="2">
    <source>
        <dbReference type="PROSITE" id="PS51910"/>
    </source>
</evidence>
<dbReference type="InterPro" id="IPR011583">
    <property type="entry name" value="Chitinase_II/V-like_cat"/>
</dbReference>
<feature type="chain" id="PRO_5001941911" evidence="1">
    <location>
        <begin position="26"/>
        <end position="666"/>
    </location>
</feature>
<dbReference type="GO" id="GO:0008061">
    <property type="term" value="F:chitin binding"/>
    <property type="evidence" value="ECO:0007669"/>
    <property type="project" value="InterPro"/>
</dbReference>
<keyword evidence="4" id="KW-1185">Reference proteome</keyword>
<accession>A0A098VQ31</accession>
<dbReference type="GO" id="GO:0004568">
    <property type="term" value="F:chitinase activity"/>
    <property type="evidence" value="ECO:0007669"/>
    <property type="project" value="TreeGrafter"/>
</dbReference>
<dbReference type="RefSeq" id="XP_013237549.1">
    <property type="nucleotide sequence ID" value="XM_013382095.1"/>
</dbReference>
<dbReference type="InterPro" id="IPR001223">
    <property type="entry name" value="Glyco_hydro18_cat"/>
</dbReference>
<dbReference type="InterPro" id="IPR050314">
    <property type="entry name" value="Glycosyl_Hydrlase_18"/>
</dbReference>
<dbReference type="GO" id="GO:0005975">
    <property type="term" value="P:carbohydrate metabolic process"/>
    <property type="evidence" value="ECO:0007669"/>
    <property type="project" value="InterPro"/>
</dbReference>
<protein>
    <submittedName>
        <fullName evidence="3">Chitinase</fullName>
    </submittedName>
</protein>
<organism evidence="3 4">
    <name type="scientific">Mitosporidium daphniae</name>
    <dbReference type="NCBI Taxonomy" id="1485682"/>
    <lineage>
        <taxon>Eukaryota</taxon>
        <taxon>Fungi</taxon>
        <taxon>Fungi incertae sedis</taxon>
        <taxon>Microsporidia</taxon>
        <taxon>Mitosporidium</taxon>
    </lineage>
</organism>
<dbReference type="InterPro" id="IPR017853">
    <property type="entry name" value="GH"/>
</dbReference>